<name>A0A1S4BLK7_TOBAC</name>
<dbReference type="InterPro" id="IPR000477">
    <property type="entry name" value="RT_dom"/>
</dbReference>
<dbReference type="PANTHER" id="PTHR24559">
    <property type="entry name" value="TRANSPOSON TY3-I GAG-POL POLYPROTEIN"/>
    <property type="match status" value="1"/>
</dbReference>
<accession>A0A1S4BLK7</accession>
<dbReference type="AlphaFoldDB" id="A0A1S4BLK7"/>
<evidence type="ECO:0000259" key="2">
    <source>
        <dbReference type="Pfam" id="PF00078"/>
    </source>
</evidence>
<dbReference type="InterPro" id="IPR043502">
    <property type="entry name" value="DNA/RNA_pol_sf"/>
</dbReference>
<dbReference type="Pfam" id="PF00078">
    <property type="entry name" value="RVT_1"/>
    <property type="match status" value="1"/>
</dbReference>
<dbReference type="CDD" id="cd01647">
    <property type="entry name" value="RT_LTR"/>
    <property type="match status" value="1"/>
</dbReference>
<protein>
    <recommendedName>
        <fullName evidence="2">Reverse transcriptase domain-containing protein</fullName>
    </recommendedName>
</protein>
<dbReference type="PANTHER" id="PTHR24559:SF431">
    <property type="entry name" value="RNA-DIRECTED DNA POLYMERASE HOMOLOG"/>
    <property type="match status" value="1"/>
</dbReference>
<dbReference type="InterPro" id="IPR053134">
    <property type="entry name" value="RNA-dir_DNA_polymerase"/>
</dbReference>
<proteinExistence type="predicted"/>
<dbReference type="Gene3D" id="3.30.70.270">
    <property type="match status" value="1"/>
</dbReference>
<dbReference type="KEGG" id="nta:107809627"/>
<organism evidence="3">
    <name type="scientific">Nicotiana tabacum</name>
    <name type="common">Common tobacco</name>
    <dbReference type="NCBI Taxonomy" id="4097"/>
    <lineage>
        <taxon>Eukaryota</taxon>
        <taxon>Viridiplantae</taxon>
        <taxon>Streptophyta</taxon>
        <taxon>Embryophyta</taxon>
        <taxon>Tracheophyta</taxon>
        <taxon>Spermatophyta</taxon>
        <taxon>Magnoliopsida</taxon>
        <taxon>eudicotyledons</taxon>
        <taxon>Gunneridae</taxon>
        <taxon>Pentapetalae</taxon>
        <taxon>asterids</taxon>
        <taxon>lamiids</taxon>
        <taxon>Solanales</taxon>
        <taxon>Solanaceae</taxon>
        <taxon>Nicotianoideae</taxon>
        <taxon>Nicotianeae</taxon>
        <taxon>Nicotiana</taxon>
    </lineage>
</organism>
<feature type="region of interest" description="Disordered" evidence="1">
    <location>
        <begin position="152"/>
        <end position="172"/>
    </location>
</feature>
<dbReference type="PaxDb" id="4097-A0A1S4BLK7"/>
<dbReference type="InterPro" id="IPR043128">
    <property type="entry name" value="Rev_trsase/Diguanyl_cyclase"/>
</dbReference>
<dbReference type="STRING" id="4097.A0A1S4BLK7"/>
<evidence type="ECO:0000256" key="1">
    <source>
        <dbReference type="SAM" id="MobiDB-lite"/>
    </source>
</evidence>
<gene>
    <name evidence="3" type="primary">LOC107809627</name>
</gene>
<feature type="region of interest" description="Disordered" evidence="1">
    <location>
        <begin position="106"/>
        <end position="128"/>
    </location>
</feature>
<reference evidence="3" key="1">
    <citation type="submission" date="2025-08" db="UniProtKB">
        <authorList>
            <consortium name="RefSeq"/>
        </authorList>
    </citation>
    <scope>IDENTIFICATION</scope>
</reference>
<dbReference type="OrthoDB" id="1528072at2759"/>
<dbReference type="RefSeq" id="XP_016489773.1">
    <property type="nucleotide sequence ID" value="XM_016634287.1"/>
</dbReference>
<dbReference type="Gene3D" id="3.10.10.10">
    <property type="entry name" value="HIV Type 1 Reverse Transcriptase, subunit A, domain 1"/>
    <property type="match status" value="1"/>
</dbReference>
<dbReference type="SUPFAM" id="SSF56672">
    <property type="entry name" value="DNA/RNA polymerases"/>
    <property type="match status" value="1"/>
</dbReference>
<feature type="domain" description="Reverse transcriptase" evidence="2">
    <location>
        <begin position="172"/>
        <end position="243"/>
    </location>
</feature>
<evidence type="ECO:0000313" key="3">
    <source>
        <dbReference type="RefSeq" id="XP_016489773.1"/>
    </source>
</evidence>
<sequence>MTLSNVSEGMVVAYFQNGLNGNGSRETRKLLSRLMKYPPTIWDEIHNAYCAEVRADEDDLNRPTHRLTSVQAETKKDRRNDAKRYLTAPQSNRERHQLYVKNAIMNPSRHEEGPSRPRTGTHQNERDIPGIPKEVATHRLNVDPFHSMVRQKTAPSGNQNIPVDRHCGHGKKKKNGKWRMCVDFTDLNKACPKESFLLPHIDQLIDATAGHELLSFLHAYSGYNQILMEEKDQEKTTFITPPRNVLLQGDALRTEKRGGDIPKVGDQNV</sequence>